<dbReference type="AlphaFoldDB" id="A0A6N4W9Z6"/>
<keyword evidence="3" id="KW-1185">Reference proteome</keyword>
<evidence type="ECO:0008006" key="4">
    <source>
        <dbReference type="Google" id="ProtNLM"/>
    </source>
</evidence>
<gene>
    <name evidence="2" type="ORF">MANY_41430</name>
</gene>
<dbReference type="Proteomes" id="UP000467249">
    <property type="component" value="Chromosome"/>
</dbReference>
<protein>
    <recommendedName>
        <fullName evidence="4">Secreted protein</fullName>
    </recommendedName>
</protein>
<sequence>MRSLAVISGAVVAMLISSVPYATAAPDDGGQCTFVVSTPQSAALPGPGGAEGVTATLTWTSCTGLATPAYAEVCISTPTSNGRCTKTVGWDSPQAIIPTQNSKGAFTAHARGCYRTPSSVIVVCDTADQSVTL</sequence>
<name>A0A6N4W9Z6_9MYCO</name>
<evidence type="ECO:0000256" key="1">
    <source>
        <dbReference type="SAM" id="SignalP"/>
    </source>
</evidence>
<dbReference type="KEGG" id="many:MANY_41430"/>
<evidence type="ECO:0000313" key="2">
    <source>
        <dbReference type="EMBL" id="BBZ78806.1"/>
    </source>
</evidence>
<organism evidence="2 3">
    <name type="scientific">Mycolicibacterium anyangense</name>
    <dbReference type="NCBI Taxonomy" id="1431246"/>
    <lineage>
        <taxon>Bacteria</taxon>
        <taxon>Bacillati</taxon>
        <taxon>Actinomycetota</taxon>
        <taxon>Actinomycetes</taxon>
        <taxon>Mycobacteriales</taxon>
        <taxon>Mycobacteriaceae</taxon>
        <taxon>Mycolicibacterium</taxon>
    </lineage>
</organism>
<proteinExistence type="predicted"/>
<dbReference type="EMBL" id="AP022620">
    <property type="protein sequence ID" value="BBZ78806.1"/>
    <property type="molecule type" value="Genomic_DNA"/>
</dbReference>
<feature type="signal peptide" evidence="1">
    <location>
        <begin position="1"/>
        <end position="24"/>
    </location>
</feature>
<reference evidence="2 3" key="1">
    <citation type="journal article" date="2019" name="Emerg. Microbes Infect.">
        <title>Comprehensive subspecies identification of 175 nontuberculous mycobacteria species based on 7547 genomic profiles.</title>
        <authorList>
            <person name="Matsumoto Y."/>
            <person name="Kinjo T."/>
            <person name="Motooka D."/>
            <person name="Nabeya D."/>
            <person name="Jung N."/>
            <person name="Uechi K."/>
            <person name="Horii T."/>
            <person name="Iida T."/>
            <person name="Fujita J."/>
            <person name="Nakamura S."/>
        </authorList>
    </citation>
    <scope>NUCLEOTIDE SEQUENCE [LARGE SCALE GENOMIC DNA]</scope>
    <source>
        <strain evidence="2 3">JCM 30275</strain>
    </source>
</reference>
<accession>A0A6N4W9Z6</accession>
<keyword evidence="1" id="KW-0732">Signal</keyword>
<evidence type="ECO:0000313" key="3">
    <source>
        <dbReference type="Proteomes" id="UP000467249"/>
    </source>
</evidence>
<feature type="chain" id="PRO_5026719674" description="Secreted protein" evidence="1">
    <location>
        <begin position="25"/>
        <end position="133"/>
    </location>
</feature>